<dbReference type="PROSITE" id="PS50888">
    <property type="entry name" value="BHLH"/>
    <property type="match status" value="1"/>
</dbReference>
<dbReference type="InterPro" id="IPR011598">
    <property type="entry name" value="bHLH_dom"/>
</dbReference>
<dbReference type="GO" id="GO:0000978">
    <property type="term" value="F:RNA polymerase II cis-regulatory region sequence-specific DNA binding"/>
    <property type="evidence" value="ECO:0007669"/>
    <property type="project" value="TreeGrafter"/>
</dbReference>
<evidence type="ECO:0000256" key="6">
    <source>
        <dbReference type="SAM" id="MobiDB-lite"/>
    </source>
</evidence>
<evidence type="ECO:0000259" key="7">
    <source>
        <dbReference type="PROSITE" id="PS50888"/>
    </source>
</evidence>
<evidence type="ECO:0000256" key="2">
    <source>
        <dbReference type="ARBA" id="ARBA00023015"/>
    </source>
</evidence>
<reference evidence="8 9" key="1">
    <citation type="journal article" date="2020" name="bioRxiv">
        <title>Whole genome comparisons of ergot fungi reveals the divergence and evolution of species within the genus Claviceps are the result of varying mechanisms driving genome evolution and host range expansion.</title>
        <authorList>
            <person name="Wyka S.A."/>
            <person name="Mondo S.J."/>
            <person name="Liu M."/>
            <person name="Dettman J."/>
            <person name="Nalam V."/>
            <person name="Broders K.D."/>
        </authorList>
    </citation>
    <scope>NUCLEOTIDE SEQUENCE [LARGE SCALE GENOMIC DNA]</scope>
    <source>
        <strain evidence="8 9">LM576</strain>
    </source>
</reference>
<evidence type="ECO:0000256" key="3">
    <source>
        <dbReference type="ARBA" id="ARBA00023125"/>
    </source>
</evidence>
<dbReference type="GO" id="GO:0005634">
    <property type="term" value="C:nucleus"/>
    <property type="evidence" value="ECO:0007669"/>
    <property type="project" value="UniProtKB-SubCell"/>
</dbReference>
<keyword evidence="3" id="KW-0238">DNA-binding</keyword>
<protein>
    <recommendedName>
        <fullName evidence="7">BHLH domain-containing protein</fullName>
    </recommendedName>
</protein>
<dbReference type="AlphaFoldDB" id="A0A9P7PWA7"/>
<evidence type="ECO:0000256" key="4">
    <source>
        <dbReference type="ARBA" id="ARBA00023163"/>
    </source>
</evidence>
<dbReference type="EMBL" id="SRQM01000438">
    <property type="protein sequence ID" value="KAG6110332.1"/>
    <property type="molecule type" value="Genomic_DNA"/>
</dbReference>
<evidence type="ECO:0000313" key="8">
    <source>
        <dbReference type="EMBL" id="KAG6110332.1"/>
    </source>
</evidence>
<sequence length="397" mass="43645">MELNYECLPEPAPWNLEYTMFLASDPGQLPNYEPMEAVPPPESFGMWPSGALPAWNTDLFGMPMTGMVSGSKAPCPRLQTAPRKLPYSHAYGWPQIPLDDTAAAAAEYSYPQDLMQSPASQQSFCTRSTDDMSMASPLTPSSDDASALEASASESAWARSDLHFQAFDSFKDDSTRYSTAVADHEMTPPEWCWSVDTTAAASLMNTTHTPLPISGPCPPPLNVVAPLNTFDSFQTITTMPPYQNPASSILLQQSPLPPLPAPSSSYDKPYPVSQALFQMDTTISTNDTPSTEPDTTGGMNINMNMNMNMAFVRPRRGKQSVEQRRRNHIQQEQRRRAVLKNGFSDLTDLVPGLGARDMSKSAVLEKTAEWLERLVSGNKLLRERLAVTTEGSQQGHL</sequence>
<dbReference type="SMART" id="SM00353">
    <property type="entry name" value="HLH"/>
    <property type="match status" value="1"/>
</dbReference>
<keyword evidence="5" id="KW-0539">Nucleus</keyword>
<dbReference type="Gene3D" id="4.10.280.10">
    <property type="entry name" value="Helix-loop-helix DNA-binding domain"/>
    <property type="match status" value="1"/>
</dbReference>
<proteinExistence type="predicted"/>
<dbReference type="PANTHER" id="PTHR15741">
    <property type="entry name" value="BASIC HELIX-LOOP-HELIX ZIP TRANSCRIPTION FACTOR"/>
    <property type="match status" value="1"/>
</dbReference>
<keyword evidence="2" id="KW-0805">Transcription regulation</keyword>
<dbReference type="Pfam" id="PF00010">
    <property type="entry name" value="HLH"/>
    <property type="match status" value="1"/>
</dbReference>
<evidence type="ECO:0000256" key="1">
    <source>
        <dbReference type="ARBA" id="ARBA00004123"/>
    </source>
</evidence>
<accession>A0A9P7PWA7</accession>
<keyword evidence="4" id="KW-0804">Transcription</keyword>
<dbReference type="PANTHER" id="PTHR15741:SF27">
    <property type="entry name" value="TRANSCRIPTION FACTOR AP-4"/>
    <property type="match status" value="1"/>
</dbReference>
<evidence type="ECO:0000313" key="9">
    <source>
        <dbReference type="Proteomes" id="UP000732380"/>
    </source>
</evidence>
<dbReference type="CDD" id="cd11404">
    <property type="entry name" value="bHLHzip_Mlx_like"/>
    <property type="match status" value="1"/>
</dbReference>
<feature type="domain" description="BHLH" evidence="7">
    <location>
        <begin position="323"/>
        <end position="374"/>
    </location>
</feature>
<dbReference type="GO" id="GO:0046983">
    <property type="term" value="F:protein dimerization activity"/>
    <property type="evidence" value="ECO:0007669"/>
    <property type="project" value="InterPro"/>
</dbReference>
<dbReference type="Proteomes" id="UP000732380">
    <property type="component" value="Unassembled WGS sequence"/>
</dbReference>
<comment type="subcellular location">
    <subcellularLocation>
        <location evidence="1">Nucleus</location>
    </subcellularLocation>
</comment>
<comment type="caution">
    <text evidence="8">The sequence shown here is derived from an EMBL/GenBank/DDBJ whole genome shotgun (WGS) entry which is preliminary data.</text>
</comment>
<feature type="region of interest" description="Disordered" evidence="6">
    <location>
        <begin position="119"/>
        <end position="147"/>
    </location>
</feature>
<dbReference type="InterPro" id="IPR036638">
    <property type="entry name" value="HLH_DNA-bd_sf"/>
</dbReference>
<evidence type="ECO:0000256" key="5">
    <source>
        <dbReference type="ARBA" id="ARBA00023242"/>
    </source>
</evidence>
<gene>
    <name evidence="8" type="ORF">E4U13_005409</name>
</gene>
<organism evidence="8 9">
    <name type="scientific">Claviceps humidiphila</name>
    <dbReference type="NCBI Taxonomy" id="1294629"/>
    <lineage>
        <taxon>Eukaryota</taxon>
        <taxon>Fungi</taxon>
        <taxon>Dikarya</taxon>
        <taxon>Ascomycota</taxon>
        <taxon>Pezizomycotina</taxon>
        <taxon>Sordariomycetes</taxon>
        <taxon>Hypocreomycetidae</taxon>
        <taxon>Hypocreales</taxon>
        <taxon>Clavicipitaceae</taxon>
        <taxon>Claviceps</taxon>
    </lineage>
</organism>
<dbReference type="SUPFAM" id="SSF47459">
    <property type="entry name" value="HLH, helix-loop-helix DNA-binding domain"/>
    <property type="match status" value="1"/>
</dbReference>
<dbReference type="InterPro" id="IPR052207">
    <property type="entry name" value="Max-like/E-box_TFs"/>
</dbReference>
<dbReference type="GO" id="GO:0000981">
    <property type="term" value="F:DNA-binding transcription factor activity, RNA polymerase II-specific"/>
    <property type="evidence" value="ECO:0007669"/>
    <property type="project" value="TreeGrafter"/>
</dbReference>
<name>A0A9P7PWA7_9HYPO</name>
<keyword evidence="9" id="KW-1185">Reference proteome</keyword>